<dbReference type="NCBIfam" id="TIGR01352">
    <property type="entry name" value="tonB_Cterm"/>
    <property type="match status" value="1"/>
</dbReference>
<gene>
    <name evidence="12" type="ORF">QM524_14170</name>
</gene>
<feature type="domain" description="TonB C-terminal" evidence="11">
    <location>
        <begin position="106"/>
        <end position="167"/>
    </location>
</feature>
<dbReference type="PANTHER" id="PTHR33446:SF2">
    <property type="entry name" value="PROTEIN TONB"/>
    <property type="match status" value="1"/>
</dbReference>
<feature type="signal peptide" evidence="10">
    <location>
        <begin position="1"/>
        <end position="19"/>
    </location>
</feature>
<keyword evidence="5" id="KW-0997">Cell inner membrane</keyword>
<dbReference type="InterPro" id="IPR051045">
    <property type="entry name" value="TonB-dependent_transducer"/>
</dbReference>
<evidence type="ECO:0000256" key="6">
    <source>
        <dbReference type="ARBA" id="ARBA00022692"/>
    </source>
</evidence>
<keyword evidence="6" id="KW-0812">Transmembrane</keyword>
<evidence type="ECO:0000259" key="11">
    <source>
        <dbReference type="Pfam" id="PF03544"/>
    </source>
</evidence>
<organism evidence="12 13">
    <name type="scientific">Flectobacillus roseus</name>
    <dbReference type="NCBI Taxonomy" id="502259"/>
    <lineage>
        <taxon>Bacteria</taxon>
        <taxon>Pseudomonadati</taxon>
        <taxon>Bacteroidota</taxon>
        <taxon>Cytophagia</taxon>
        <taxon>Cytophagales</taxon>
        <taxon>Flectobacillaceae</taxon>
        <taxon>Flectobacillus</taxon>
    </lineage>
</organism>
<dbReference type="PANTHER" id="PTHR33446">
    <property type="entry name" value="PROTEIN TONB-RELATED"/>
    <property type="match status" value="1"/>
</dbReference>
<dbReference type="InterPro" id="IPR037682">
    <property type="entry name" value="TonB_C"/>
</dbReference>
<evidence type="ECO:0000313" key="13">
    <source>
        <dbReference type="Proteomes" id="UP001236507"/>
    </source>
</evidence>
<keyword evidence="10" id="KW-0732">Signal</keyword>
<keyword evidence="3" id="KW-0813">Transport</keyword>
<comment type="caution">
    <text evidence="12">The sequence shown here is derived from an EMBL/GenBank/DDBJ whole genome shotgun (WGS) entry which is preliminary data.</text>
</comment>
<evidence type="ECO:0000256" key="2">
    <source>
        <dbReference type="ARBA" id="ARBA00006555"/>
    </source>
</evidence>
<dbReference type="Proteomes" id="UP001236507">
    <property type="component" value="Unassembled WGS sequence"/>
</dbReference>
<dbReference type="RefSeq" id="WP_095166131.1">
    <property type="nucleotide sequence ID" value="NZ_JASHIF010000011.1"/>
</dbReference>
<sequence length="167" mass="18678">MKKILLLFLISLLTFQIQAQKSKYVSSTIKPQERSNIEKSLNWASTSSQHISDTRGYEIGVSAAPVDRDSIYHEVDIAPSFPGGDESIRRFIAQNLIRPKGSKGEVVLVKFLVERYGEISKVHIVESNGDPQISAEAIRVVKKMGSWNPGKIRGVEVASYYVLPVRF</sequence>
<keyword evidence="9" id="KW-0472">Membrane</keyword>
<dbReference type="Pfam" id="PF03544">
    <property type="entry name" value="TonB_C"/>
    <property type="match status" value="1"/>
</dbReference>
<evidence type="ECO:0000256" key="9">
    <source>
        <dbReference type="ARBA" id="ARBA00023136"/>
    </source>
</evidence>
<dbReference type="Gene3D" id="3.30.1150.10">
    <property type="match status" value="1"/>
</dbReference>
<feature type="chain" id="PRO_5045289693" evidence="10">
    <location>
        <begin position="20"/>
        <end position="167"/>
    </location>
</feature>
<keyword evidence="7" id="KW-0653">Protein transport</keyword>
<dbReference type="EMBL" id="JASHIF010000011">
    <property type="protein sequence ID" value="MDI9860354.1"/>
    <property type="molecule type" value="Genomic_DNA"/>
</dbReference>
<evidence type="ECO:0000256" key="1">
    <source>
        <dbReference type="ARBA" id="ARBA00004383"/>
    </source>
</evidence>
<evidence type="ECO:0000256" key="4">
    <source>
        <dbReference type="ARBA" id="ARBA00022475"/>
    </source>
</evidence>
<comment type="subcellular location">
    <subcellularLocation>
        <location evidence="1">Cell inner membrane</location>
        <topology evidence="1">Single-pass membrane protein</topology>
        <orientation evidence="1">Periplasmic side</orientation>
    </subcellularLocation>
</comment>
<reference evidence="12 13" key="1">
    <citation type="submission" date="2023-05" db="EMBL/GenBank/DDBJ databases">
        <title>Novel species of genus Flectobacillus isolated from stream in China.</title>
        <authorList>
            <person name="Lu H."/>
        </authorList>
    </citation>
    <scope>NUCLEOTIDE SEQUENCE [LARGE SCALE GENOMIC DNA]</scope>
    <source>
        <strain evidence="12 13">KCTC 42575</strain>
    </source>
</reference>
<evidence type="ECO:0000256" key="3">
    <source>
        <dbReference type="ARBA" id="ARBA00022448"/>
    </source>
</evidence>
<comment type="similarity">
    <text evidence="2">Belongs to the TonB family.</text>
</comment>
<keyword evidence="8" id="KW-1133">Transmembrane helix</keyword>
<keyword evidence="13" id="KW-1185">Reference proteome</keyword>
<accession>A0ABT6Y9U9</accession>
<evidence type="ECO:0000256" key="5">
    <source>
        <dbReference type="ARBA" id="ARBA00022519"/>
    </source>
</evidence>
<evidence type="ECO:0000256" key="7">
    <source>
        <dbReference type="ARBA" id="ARBA00022927"/>
    </source>
</evidence>
<proteinExistence type="inferred from homology"/>
<dbReference type="SUPFAM" id="SSF74653">
    <property type="entry name" value="TolA/TonB C-terminal domain"/>
    <property type="match status" value="1"/>
</dbReference>
<evidence type="ECO:0000256" key="10">
    <source>
        <dbReference type="SAM" id="SignalP"/>
    </source>
</evidence>
<evidence type="ECO:0000256" key="8">
    <source>
        <dbReference type="ARBA" id="ARBA00022989"/>
    </source>
</evidence>
<name>A0ABT6Y9U9_9BACT</name>
<dbReference type="InterPro" id="IPR006260">
    <property type="entry name" value="TonB/TolA_C"/>
</dbReference>
<protein>
    <submittedName>
        <fullName evidence="12">TonB family protein</fullName>
    </submittedName>
</protein>
<evidence type="ECO:0000313" key="12">
    <source>
        <dbReference type="EMBL" id="MDI9860354.1"/>
    </source>
</evidence>
<keyword evidence="4" id="KW-1003">Cell membrane</keyword>